<gene>
    <name evidence="2" type="ORF">SLS56_005446</name>
</gene>
<accession>A0ABR3STH6</accession>
<feature type="domain" description="Alpha/beta hydrolase fold-3" evidence="1">
    <location>
        <begin position="101"/>
        <end position="289"/>
    </location>
</feature>
<protein>
    <recommendedName>
        <fullName evidence="1">Alpha/beta hydrolase fold-3 domain-containing protein</fullName>
    </recommendedName>
</protein>
<comment type="caution">
    <text evidence="2">The sequence shown here is derived from an EMBL/GenBank/DDBJ whole genome shotgun (WGS) entry which is preliminary data.</text>
</comment>
<name>A0ABR3STH6_9PEZI</name>
<dbReference type="Gene3D" id="3.40.50.1820">
    <property type="entry name" value="alpha/beta hydrolase"/>
    <property type="match status" value="1"/>
</dbReference>
<dbReference type="InterPro" id="IPR029058">
    <property type="entry name" value="AB_hydrolase_fold"/>
</dbReference>
<dbReference type="PANTHER" id="PTHR23024">
    <property type="entry name" value="ARYLACETAMIDE DEACETYLASE"/>
    <property type="match status" value="1"/>
</dbReference>
<dbReference type="SUPFAM" id="SSF53474">
    <property type="entry name" value="alpha/beta-Hydrolases"/>
    <property type="match status" value="1"/>
</dbReference>
<sequence>MTSTMTEVPVDWDSLATIHPELKAIVDVSPPEPHIADLNLPMGVMREEHDKHFVPVPGVNVVPSWDGVYKTVIEIPVSDGAEIDAWLYQPENEPKGGSPLVVLYHGGGWCAGGPEMEEPLCVKAMHNFGAVALSVDYRLAPENPFPTGVTDCCDALAWISKNATTLKATPSRGFIIGGESTGATGSLVSALRARSEQNLLAHPVTGMWLAVPSVLTEEVVPEKYQAEYRSMKQCADAPGVDRRAMKCLQDKLNPDVHDGRFNPFLWKDGHKGLPKCYFQICGKNLLNDEN</sequence>
<dbReference type="InterPro" id="IPR050466">
    <property type="entry name" value="Carboxylest/Gibb_receptor"/>
</dbReference>
<evidence type="ECO:0000313" key="3">
    <source>
        <dbReference type="Proteomes" id="UP001521116"/>
    </source>
</evidence>
<organism evidence="2 3">
    <name type="scientific">Neofusicoccum ribis</name>
    <dbReference type="NCBI Taxonomy" id="45134"/>
    <lineage>
        <taxon>Eukaryota</taxon>
        <taxon>Fungi</taxon>
        <taxon>Dikarya</taxon>
        <taxon>Ascomycota</taxon>
        <taxon>Pezizomycotina</taxon>
        <taxon>Dothideomycetes</taxon>
        <taxon>Dothideomycetes incertae sedis</taxon>
        <taxon>Botryosphaeriales</taxon>
        <taxon>Botryosphaeriaceae</taxon>
        <taxon>Neofusicoccum</taxon>
    </lineage>
</organism>
<evidence type="ECO:0000259" key="1">
    <source>
        <dbReference type="Pfam" id="PF07859"/>
    </source>
</evidence>
<dbReference type="InterPro" id="IPR013094">
    <property type="entry name" value="AB_hydrolase_3"/>
</dbReference>
<evidence type="ECO:0000313" key="2">
    <source>
        <dbReference type="EMBL" id="KAL1629223.1"/>
    </source>
</evidence>
<dbReference type="PANTHER" id="PTHR23024:SF643">
    <property type="entry name" value="AB HYDROLASE SUPERFAMILY PROTEIN B1A11.02"/>
    <property type="match status" value="1"/>
</dbReference>
<dbReference type="Proteomes" id="UP001521116">
    <property type="component" value="Unassembled WGS sequence"/>
</dbReference>
<dbReference type="EMBL" id="JAJVDC020000055">
    <property type="protein sequence ID" value="KAL1629223.1"/>
    <property type="molecule type" value="Genomic_DNA"/>
</dbReference>
<keyword evidence="3" id="KW-1185">Reference proteome</keyword>
<reference evidence="2 3" key="1">
    <citation type="submission" date="2024-02" db="EMBL/GenBank/DDBJ databases">
        <title>De novo assembly and annotation of 12 fungi associated with fruit tree decline syndrome in Ontario, Canada.</title>
        <authorList>
            <person name="Sulman M."/>
            <person name="Ellouze W."/>
            <person name="Ilyukhin E."/>
        </authorList>
    </citation>
    <scope>NUCLEOTIDE SEQUENCE [LARGE SCALE GENOMIC DNA]</scope>
    <source>
        <strain evidence="2 3">M1-105</strain>
    </source>
</reference>
<proteinExistence type="predicted"/>
<dbReference type="Pfam" id="PF07859">
    <property type="entry name" value="Abhydrolase_3"/>
    <property type="match status" value="1"/>
</dbReference>